<dbReference type="EMBL" id="BAABME010003989">
    <property type="protein sequence ID" value="GAA0160768.1"/>
    <property type="molecule type" value="Genomic_DNA"/>
</dbReference>
<dbReference type="Proteomes" id="UP001454036">
    <property type="component" value="Unassembled WGS sequence"/>
</dbReference>
<evidence type="ECO:0000313" key="2">
    <source>
        <dbReference type="EMBL" id="GAA0160768.1"/>
    </source>
</evidence>
<dbReference type="AlphaFoldDB" id="A0AAV3QC55"/>
<evidence type="ECO:0000313" key="3">
    <source>
        <dbReference type="Proteomes" id="UP001454036"/>
    </source>
</evidence>
<comment type="caution">
    <text evidence="2">The sequence shown here is derived from an EMBL/GenBank/DDBJ whole genome shotgun (WGS) entry which is preliminary data.</text>
</comment>
<feature type="compositionally biased region" description="Polar residues" evidence="1">
    <location>
        <begin position="164"/>
        <end position="183"/>
    </location>
</feature>
<evidence type="ECO:0000256" key="1">
    <source>
        <dbReference type="SAM" id="MobiDB-lite"/>
    </source>
</evidence>
<name>A0AAV3QC55_LITER</name>
<dbReference type="Gene3D" id="3.30.70.330">
    <property type="match status" value="1"/>
</dbReference>
<gene>
    <name evidence="2" type="ORF">LIER_17247</name>
</gene>
<dbReference type="CDD" id="cd00590">
    <property type="entry name" value="RRM_SF"/>
    <property type="match status" value="1"/>
</dbReference>
<sequence>MRWRIPSAATLSSISGYQRTNICSTLSNINSFCTNIQNSSSSQCKEPERLKQSSITFTNDDDFSELGEPVIKNGLSSLELMTEIPPSLEPTTGKFSTSLTKDDDFSELSAPAKRKQMASLKLMTKKPDHFMAFNPGPTKDMSANKLLQGESYSGIKNILSSLDTLPNNVESNPGNPATASRTNKNNRDRSHINGKGVYQHVLRNSNSVAIDNVNEDRSHIKRNGVSGNSNSIAVQNVPTTVGLSTVVKAISKFGKVDTASMRRTSSGFHCEITFESAESRKRALMAGKVTVLGSELPVFPFSKPHLHVARHDRPKSVTIRVHGLSHDTTLDTMQSFYKSAGCLEGVTIKQWPAVDAVFRVNAESDLKYLLDKLNGAIIDKRCCSAKILCPEDNAAVDLPIDEDTRDKMGLQLSSHLKELHNQLNLQSLYAEDLYNLHVAIMHLESQSGTSIHDS</sequence>
<keyword evidence="3" id="KW-1185">Reference proteome</keyword>
<reference evidence="2 3" key="1">
    <citation type="submission" date="2024-01" db="EMBL/GenBank/DDBJ databases">
        <title>The complete chloroplast genome sequence of Lithospermum erythrorhizon: insights into the phylogenetic relationship among Boraginaceae species and the maternal lineages of purple gromwells.</title>
        <authorList>
            <person name="Okada T."/>
            <person name="Watanabe K."/>
        </authorList>
    </citation>
    <scope>NUCLEOTIDE SEQUENCE [LARGE SCALE GENOMIC DNA]</scope>
</reference>
<feature type="region of interest" description="Disordered" evidence="1">
    <location>
        <begin position="164"/>
        <end position="192"/>
    </location>
</feature>
<organism evidence="2 3">
    <name type="scientific">Lithospermum erythrorhizon</name>
    <name type="common">Purple gromwell</name>
    <name type="synonym">Lithospermum officinale var. erythrorhizon</name>
    <dbReference type="NCBI Taxonomy" id="34254"/>
    <lineage>
        <taxon>Eukaryota</taxon>
        <taxon>Viridiplantae</taxon>
        <taxon>Streptophyta</taxon>
        <taxon>Embryophyta</taxon>
        <taxon>Tracheophyta</taxon>
        <taxon>Spermatophyta</taxon>
        <taxon>Magnoliopsida</taxon>
        <taxon>eudicotyledons</taxon>
        <taxon>Gunneridae</taxon>
        <taxon>Pentapetalae</taxon>
        <taxon>asterids</taxon>
        <taxon>lamiids</taxon>
        <taxon>Boraginales</taxon>
        <taxon>Boraginaceae</taxon>
        <taxon>Boraginoideae</taxon>
        <taxon>Lithospermeae</taxon>
        <taxon>Lithospermum</taxon>
    </lineage>
</organism>
<dbReference type="GO" id="GO:0003676">
    <property type="term" value="F:nucleic acid binding"/>
    <property type="evidence" value="ECO:0007669"/>
    <property type="project" value="InterPro"/>
</dbReference>
<dbReference type="SUPFAM" id="SSF54928">
    <property type="entry name" value="RNA-binding domain, RBD"/>
    <property type="match status" value="1"/>
</dbReference>
<protein>
    <recommendedName>
        <fullName evidence="4">RRM domain-containing protein</fullName>
    </recommendedName>
</protein>
<evidence type="ECO:0008006" key="4">
    <source>
        <dbReference type="Google" id="ProtNLM"/>
    </source>
</evidence>
<dbReference type="InterPro" id="IPR012677">
    <property type="entry name" value="Nucleotide-bd_a/b_plait_sf"/>
</dbReference>
<dbReference type="InterPro" id="IPR035979">
    <property type="entry name" value="RBD_domain_sf"/>
</dbReference>
<accession>A0AAV3QC55</accession>
<proteinExistence type="predicted"/>